<keyword evidence="6" id="KW-1185">Reference proteome</keyword>
<dbReference type="InterPro" id="IPR009057">
    <property type="entry name" value="Homeodomain-like_sf"/>
</dbReference>
<dbReference type="InterPro" id="IPR020449">
    <property type="entry name" value="Tscrpt_reg_AraC-type_HTH"/>
</dbReference>
<keyword evidence="3" id="KW-0804">Transcription</keyword>
<gene>
    <name evidence="5" type="ORF">F0460_02305</name>
</gene>
<dbReference type="Gene3D" id="1.10.10.60">
    <property type="entry name" value="Homeodomain-like"/>
    <property type="match status" value="1"/>
</dbReference>
<dbReference type="AlphaFoldDB" id="A0A5M6CTB7"/>
<dbReference type="PROSITE" id="PS01124">
    <property type="entry name" value="HTH_ARAC_FAMILY_2"/>
    <property type="match status" value="1"/>
</dbReference>
<dbReference type="PANTHER" id="PTHR43280:SF32">
    <property type="entry name" value="TRANSCRIPTIONAL REGULATORY PROTEIN"/>
    <property type="match status" value="1"/>
</dbReference>
<dbReference type="Pfam" id="PF12833">
    <property type="entry name" value="HTH_18"/>
    <property type="match status" value="1"/>
</dbReference>
<name>A0A5M6CTB7_9FLAO</name>
<dbReference type="GO" id="GO:0003700">
    <property type="term" value="F:DNA-binding transcription factor activity"/>
    <property type="evidence" value="ECO:0007669"/>
    <property type="project" value="InterPro"/>
</dbReference>
<dbReference type="SUPFAM" id="SSF46689">
    <property type="entry name" value="Homeodomain-like"/>
    <property type="match status" value="1"/>
</dbReference>
<dbReference type="InterPro" id="IPR018060">
    <property type="entry name" value="HTH_AraC"/>
</dbReference>
<evidence type="ECO:0000256" key="1">
    <source>
        <dbReference type="ARBA" id="ARBA00023015"/>
    </source>
</evidence>
<keyword evidence="1" id="KW-0805">Transcription regulation</keyword>
<evidence type="ECO:0000259" key="4">
    <source>
        <dbReference type="PROSITE" id="PS01124"/>
    </source>
</evidence>
<dbReference type="PANTHER" id="PTHR43280">
    <property type="entry name" value="ARAC-FAMILY TRANSCRIPTIONAL REGULATOR"/>
    <property type="match status" value="1"/>
</dbReference>
<keyword evidence="2" id="KW-0238">DNA-binding</keyword>
<reference evidence="5 6" key="1">
    <citation type="submission" date="2019-09" db="EMBL/GenBank/DDBJ databases">
        <title>Genome sequence and assembly of Flavobacterium sp.</title>
        <authorList>
            <person name="Chhetri G."/>
        </authorList>
    </citation>
    <scope>NUCLEOTIDE SEQUENCE [LARGE SCALE GENOMIC DNA]</scope>
    <source>
        <strain evidence="5 6">SNL9</strain>
    </source>
</reference>
<evidence type="ECO:0000256" key="2">
    <source>
        <dbReference type="ARBA" id="ARBA00023125"/>
    </source>
</evidence>
<proteinExistence type="predicted"/>
<sequence>MQIGNLPVCTIDVFGNHANGFFAGTLHEVASNSIFQEFHQNSFFMVLIIEHAVGTLVLDNETNAAGSLQIAVIKPNSINKLHFNAGYKGKVICFTEEFFSLRYNDNMLNQFSVLETSGRSVFLLSEDNFCSVQNILAFTQSEFSNQKTDAQKALRSYLNIFLIELERNYNPLKISKYPGFSKEKAQKFQNLVKVGYKQFKLPSYYANQLNITTNYLNKISKQYFSVSSGLLIRNHLILESKRILHYTNLSIGEVAFELGFEHVSYFVSFFKKQTGKTPEQFRKNT</sequence>
<dbReference type="PRINTS" id="PR00032">
    <property type="entry name" value="HTHARAC"/>
</dbReference>
<accession>A0A5M6CTB7</accession>
<protein>
    <submittedName>
        <fullName evidence="5">Helix-turn-helix domain-containing protein</fullName>
    </submittedName>
</protein>
<comment type="caution">
    <text evidence="5">The sequence shown here is derived from an EMBL/GenBank/DDBJ whole genome shotgun (WGS) entry which is preliminary data.</text>
</comment>
<dbReference type="Proteomes" id="UP000325141">
    <property type="component" value="Unassembled WGS sequence"/>
</dbReference>
<evidence type="ECO:0000313" key="6">
    <source>
        <dbReference type="Proteomes" id="UP000325141"/>
    </source>
</evidence>
<feature type="domain" description="HTH araC/xylS-type" evidence="4">
    <location>
        <begin position="206"/>
        <end position="284"/>
    </location>
</feature>
<evidence type="ECO:0000256" key="3">
    <source>
        <dbReference type="ARBA" id="ARBA00023163"/>
    </source>
</evidence>
<dbReference type="EMBL" id="VWSG01000001">
    <property type="protein sequence ID" value="KAA5538454.1"/>
    <property type="molecule type" value="Genomic_DNA"/>
</dbReference>
<dbReference type="RefSeq" id="WP_150009854.1">
    <property type="nucleotide sequence ID" value="NZ_VWSG01000001.1"/>
</dbReference>
<evidence type="ECO:0000313" key="5">
    <source>
        <dbReference type="EMBL" id="KAA5538454.1"/>
    </source>
</evidence>
<organism evidence="5 6">
    <name type="scientific">Paenimyroides baculatum</name>
    <dbReference type="NCBI Taxonomy" id="2608000"/>
    <lineage>
        <taxon>Bacteria</taxon>
        <taxon>Pseudomonadati</taxon>
        <taxon>Bacteroidota</taxon>
        <taxon>Flavobacteriia</taxon>
        <taxon>Flavobacteriales</taxon>
        <taxon>Flavobacteriaceae</taxon>
        <taxon>Paenimyroides</taxon>
    </lineage>
</organism>
<dbReference type="GO" id="GO:0043565">
    <property type="term" value="F:sequence-specific DNA binding"/>
    <property type="evidence" value="ECO:0007669"/>
    <property type="project" value="InterPro"/>
</dbReference>
<dbReference type="SMART" id="SM00342">
    <property type="entry name" value="HTH_ARAC"/>
    <property type="match status" value="1"/>
</dbReference>